<dbReference type="GO" id="GO:0003735">
    <property type="term" value="F:structural constituent of ribosome"/>
    <property type="evidence" value="ECO:0007669"/>
    <property type="project" value="InterPro"/>
</dbReference>
<evidence type="ECO:0000256" key="5">
    <source>
        <dbReference type="ARBA" id="ARBA00023274"/>
    </source>
</evidence>
<keyword evidence="4 8" id="KW-0689">Ribosomal protein</keyword>
<evidence type="ECO:0000313" key="12">
    <source>
        <dbReference type="EMBL" id="MBC8176839.1"/>
    </source>
</evidence>
<dbReference type="SUPFAM" id="SSF54843">
    <property type="entry name" value="Ribosomal protein L22"/>
    <property type="match status" value="1"/>
</dbReference>
<evidence type="ECO:0000313" key="13">
    <source>
        <dbReference type="Proteomes" id="UP000650524"/>
    </source>
</evidence>
<comment type="function">
    <text evidence="6">This protein binds specifically to 23S rRNA; its binding is stimulated by other ribosomal proteins, e.g. L4, L17, and L20. It is important during the early stages of 50S assembly. It makes multiple contacts with different domains of the 23S rRNA in the assembled 50S subunit and ribosome.</text>
</comment>
<evidence type="ECO:0000256" key="8">
    <source>
        <dbReference type="HAMAP-Rule" id="MF_01331"/>
    </source>
</evidence>
<keyword evidence="2 8" id="KW-0699">rRNA-binding</keyword>
<comment type="subunit">
    <text evidence="8 10">Part of the 50S ribosomal subunit.</text>
</comment>
<evidence type="ECO:0000256" key="3">
    <source>
        <dbReference type="ARBA" id="ARBA00022884"/>
    </source>
</evidence>
<dbReference type="FunFam" id="3.90.470.10:FF:000011">
    <property type="entry name" value="50S ribosomal protein L22"/>
    <property type="match status" value="1"/>
</dbReference>
<dbReference type="GO" id="GO:0006412">
    <property type="term" value="P:translation"/>
    <property type="evidence" value="ECO:0007669"/>
    <property type="project" value="UniProtKB-UniRule"/>
</dbReference>
<name>A0A8J6MXS5_9DELT</name>
<comment type="caution">
    <text evidence="12">The sequence shown here is derived from an EMBL/GenBank/DDBJ whole genome shotgun (WGS) entry which is preliminary data.</text>
</comment>
<keyword evidence="3 8" id="KW-0694">RNA-binding</keyword>
<dbReference type="PANTHER" id="PTHR13501:SF8">
    <property type="entry name" value="LARGE RIBOSOMAL SUBUNIT PROTEIN UL22M"/>
    <property type="match status" value="1"/>
</dbReference>
<proteinExistence type="inferred from homology"/>
<accession>A0A8J6MXS5</accession>
<dbReference type="Proteomes" id="UP000650524">
    <property type="component" value="Unassembled WGS sequence"/>
</dbReference>
<dbReference type="CDD" id="cd00336">
    <property type="entry name" value="Ribosomal_L22"/>
    <property type="match status" value="1"/>
</dbReference>
<dbReference type="EMBL" id="JACNJD010000167">
    <property type="protein sequence ID" value="MBC8176839.1"/>
    <property type="molecule type" value="Genomic_DNA"/>
</dbReference>
<dbReference type="PROSITE" id="PS00464">
    <property type="entry name" value="RIBOSOMAL_L22"/>
    <property type="match status" value="1"/>
</dbReference>
<evidence type="ECO:0000256" key="9">
    <source>
        <dbReference type="RuleBase" id="RU004005"/>
    </source>
</evidence>
<evidence type="ECO:0000256" key="2">
    <source>
        <dbReference type="ARBA" id="ARBA00022730"/>
    </source>
</evidence>
<sequence>MEIRAKARFMRISPQKIRLIMGQVRGKKVEEALNLLSFAPQRGARILKKLLDSAVANAQQNADIDVDSLYISKVYADEGPTLKRWRPRAQGRATRIRKRTSHLTVILDEK</sequence>
<comment type="function">
    <text evidence="8">The globular domain of the protein is located near the polypeptide exit tunnel on the outside of the subunit, while an extended beta-hairpin is found that lines the wall of the exit tunnel in the center of the 70S ribosome.</text>
</comment>
<evidence type="ECO:0000256" key="1">
    <source>
        <dbReference type="ARBA" id="ARBA00009451"/>
    </source>
</evidence>
<evidence type="ECO:0000256" key="11">
    <source>
        <dbReference type="RuleBase" id="RU004008"/>
    </source>
</evidence>
<dbReference type="PANTHER" id="PTHR13501">
    <property type="entry name" value="CHLOROPLAST 50S RIBOSOMAL PROTEIN L22-RELATED"/>
    <property type="match status" value="1"/>
</dbReference>
<gene>
    <name evidence="8 12" type="primary">rplV</name>
    <name evidence="12" type="ORF">H8E19_05495</name>
</gene>
<dbReference type="InterPro" id="IPR005727">
    <property type="entry name" value="Ribosomal_uL22_bac/chlpt-type"/>
</dbReference>
<dbReference type="Pfam" id="PF00237">
    <property type="entry name" value="Ribosomal_L22"/>
    <property type="match status" value="1"/>
</dbReference>
<protein>
    <recommendedName>
        <fullName evidence="7 8">Large ribosomal subunit protein uL22</fullName>
    </recommendedName>
</protein>
<dbReference type="HAMAP" id="MF_01331_B">
    <property type="entry name" value="Ribosomal_uL22_B"/>
    <property type="match status" value="1"/>
</dbReference>
<dbReference type="NCBIfam" id="TIGR01044">
    <property type="entry name" value="rplV_bact"/>
    <property type="match status" value="1"/>
</dbReference>
<dbReference type="InterPro" id="IPR047867">
    <property type="entry name" value="Ribosomal_uL22_bac/org-type"/>
</dbReference>
<dbReference type="InterPro" id="IPR036394">
    <property type="entry name" value="Ribosomal_uL22_sf"/>
</dbReference>
<reference evidence="12 13" key="1">
    <citation type="submission" date="2020-08" db="EMBL/GenBank/DDBJ databases">
        <title>Bridging the membrane lipid divide: bacteria of the FCB group superphylum have the potential to synthesize archaeal ether lipids.</title>
        <authorList>
            <person name="Villanueva L."/>
            <person name="Von Meijenfeldt F.A.B."/>
            <person name="Westbye A.B."/>
            <person name="Yadav S."/>
            <person name="Hopmans E.C."/>
            <person name="Dutilh B.E."/>
            <person name="Sinninghe Damste J.S."/>
        </authorList>
    </citation>
    <scope>NUCLEOTIDE SEQUENCE [LARGE SCALE GENOMIC DNA]</scope>
    <source>
        <strain evidence="12">NIOZ-UU27</strain>
    </source>
</reference>
<dbReference type="Gene3D" id="3.90.470.10">
    <property type="entry name" value="Ribosomal protein L22/L17"/>
    <property type="match status" value="1"/>
</dbReference>
<dbReference type="GO" id="GO:0019843">
    <property type="term" value="F:rRNA binding"/>
    <property type="evidence" value="ECO:0007669"/>
    <property type="project" value="UniProtKB-UniRule"/>
</dbReference>
<evidence type="ECO:0000256" key="6">
    <source>
        <dbReference type="ARBA" id="ARBA00025084"/>
    </source>
</evidence>
<evidence type="ECO:0000256" key="10">
    <source>
        <dbReference type="RuleBase" id="RU004006"/>
    </source>
</evidence>
<comment type="similarity">
    <text evidence="1 8 9">Belongs to the universal ribosomal protein uL22 family.</text>
</comment>
<dbReference type="InterPro" id="IPR018260">
    <property type="entry name" value="Ribosomal_uL22_CS"/>
</dbReference>
<evidence type="ECO:0000256" key="7">
    <source>
        <dbReference type="ARBA" id="ARBA00035207"/>
    </source>
</evidence>
<dbReference type="GO" id="GO:0022625">
    <property type="term" value="C:cytosolic large ribosomal subunit"/>
    <property type="evidence" value="ECO:0007669"/>
    <property type="project" value="TreeGrafter"/>
</dbReference>
<evidence type="ECO:0000256" key="4">
    <source>
        <dbReference type="ARBA" id="ARBA00022980"/>
    </source>
</evidence>
<comment type="function">
    <text evidence="8 11">This protein binds specifically to 23S rRNA; its binding is stimulated by other ribosomal proteins, e.g., L4, L17, and L20. It is important during the early stages of 50S assembly. It makes multiple contacts with different domains of the 23S rRNA in the assembled 50S subunit and ribosome.</text>
</comment>
<dbReference type="AlphaFoldDB" id="A0A8J6MXS5"/>
<keyword evidence="5 8" id="KW-0687">Ribonucleoprotein</keyword>
<organism evidence="12 13">
    <name type="scientific">Candidatus Desulfacyla euxinica</name>
    <dbReference type="NCBI Taxonomy" id="2841693"/>
    <lineage>
        <taxon>Bacteria</taxon>
        <taxon>Deltaproteobacteria</taxon>
        <taxon>Candidatus Desulfacyla</taxon>
    </lineage>
</organism>
<dbReference type="InterPro" id="IPR001063">
    <property type="entry name" value="Ribosomal_uL22"/>
</dbReference>